<proteinExistence type="predicted"/>
<dbReference type="PANTHER" id="PTHR48106">
    <property type="entry name" value="QUINONE OXIDOREDUCTASE PIG3-RELATED"/>
    <property type="match status" value="1"/>
</dbReference>
<keyword evidence="2" id="KW-0560">Oxidoreductase</keyword>
<evidence type="ECO:0000256" key="1">
    <source>
        <dbReference type="ARBA" id="ARBA00022857"/>
    </source>
</evidence>
<keyword evidence="1" id="KW-0521">NADP</keyword>
<dbReference type="Gene3D" id="3.90.180.10">
    <property type="entry name" value="Medium-chain alcohol dehydrogenases, catalytic domain"/>
    <property type="match status" value="1"/>
</dbReference>
<accession>A0ABY7NV99</accession>
<reference evidence="4 5" key="1">
    <citation type="submission" date="2022-12" db="EMBL/GenBank/DDBJ databases">
        <title>Sphingomonas abieness sp. nov., an endophytic bacterium isolated from Abies koreana.</title>
        <authorList>
            <person name="Jiang L."/>
            <person name="Lee J."/>
        </authorList>
    </citation>
    <scope>NUCLEOTIDE SEQUENCE [LARGE SCALE GENOMIC DNA]</scope>
    <source>
        <strain evidence="5">PAMB 00755</strain>
    </source>
</reference>
<dbReference type="InterPro" id="IPR036291">
    <property type="entry name" value="NAD(P)-bd_dom_sf"/>
</dbReference>
<organism evidence="4 5">
    <name type="scientific">Sphingomonas abietis</name>
    <dbReference type="NCBI Taxonomy" id="3012344"/>
    <lineage>
        <taxon>Bacteria</taxon>
        <taxon>Pseudomonadati</taxon>
        <taxon>Pseudomonadota</taxon>
        <taxon>Alphaproteobacteria</taxon>
        <taxon>Sphingomonadales</taxon>
        <taxon>Sphingomonadaceae</taxon>
        <taxon>Sphingomonas</taxon>
    </lineage>
</organism>
<dbReference type="Pfam" id="PF00107">
    <property type="entry name" value="ADH_zinc_N"/>
    <property type="match status" value="1"/>
</dbReference>
<dbReference type="Proteomes" id="UP001210865">
    <property type="component" value="Chromosome"/>
</dbReference>
<dbReference type="InterPro" id="IPR011032">
    <property type="entry name" value="GroES-like_sf"/>
</dbReference>
<dbReference type="SUPFAM" id="SSF51735">
    <property type="entry name" value="NAD(P)-binding Rossmann-fold domains"/>
    <property type="match status" value="1"/>
</dbReference>
<feature type="domain" description="Alcohol dehydrogenase-like C-terminal" evidence="3">
    <location>
        <begin position="109"/>
        <end position="223"/>
    </location>
</feature>
<name>A0ABY7NV99_9SPHN</name>
<keyword evidence="5" id="KW-1185">Reference proteome</keyword>
<dbReference type="EMBL" id="CP115174">
    <property type="protein sequence ID" value="WBO23834.1"/>
    <property type="molecule type" value="Genomic_DNA"/>
</dbReference>
<dbReference type="SUPFAM" id="SSF50129">
    <property type="entry name" value="GroES-like"/>
    <property type="match status" value="1"/>
</dbReference>
<evidence type="ECO:0000313" key="4">
    <source>
        <dbReference type="EMBL" id="WBO23834.1"/>
    </source>
</evidence>
<evidence type="ECO:0000259" key="3">
    <source>
        <dbReference type="Pfam" id="PF00107"/>
    </source>
</evidence>
<dbReference type="InterPro" id="IPR013149">
    <property type="entry name" value="ADH-like_C"/>
</dbReference>
<dbReference type="Gene3D" id="3.40.50.720">
    <property type="entry name" value="NAD(P)-binding Rossmann-like Domain"/>
    <property type="match status" value="1"/>
</dbReference>
<evidence type="ECO:0000313" key="5">
    <source>
        <dbReference type="Proteomes" id="UP001210865"/>
    </source>
</evidence>
<gene>
    <name evidence="4" type="ORF">PBT88_06855</name>
</gene>
<protein>
    <submittedName>
        <fullName evidence="4">Zinc-binding dehydrogenase</fullName>
    </submittedName>
</protein>
<evidence type="ECO:0000256" key="2">
    <source>
        <dbReference type="ARBA" id="ARBA00023002"/>
    </source>
</evidence>
<sequence>MALATGAREVWGASAVGRVVALGDGVSSAYAGRQVAIYRSLHPTPEMIGLWCERAHVHHLSCLILPDGVQSHDYCGSLVNAITAYAFLEQALAERHKAIVVTAGGSATGNALAVLACDRNVPVIHLVRSAAKRDRLRRSGMEHVLDTTDRDFDHAFHGLVQDLDATAIFDGVGGDLASRLVPNLAVNSTLSFYGFLAGSAPFTIQTLQVIAKNLTIRRFSNFESATVKDPDNLAAALLTLQNSIAGVSFRTAIGREFAIEDIHAAMAFKDASGRRAVLRLRA</sequence>
<dbReference type="PANTHER" id="PTHR48106:SF18">
    <property type="entry name" value="QUINONE OXIDOREDUCTASE PIG3"/>
    <property type="match status" value="1"/>
</dbReference>